<evidence type="ECO:0000256" key="4">
    <source>
        <dbReference type="ARBA" id="ARBA00022679"/>
    </source>
</evidence>
<comment type="caution">
    <text evidence="10">Lacks conserved residue(s) required for the propagation of feature annotation.</text>
</comment>
<feature type="binding site" evidence="10">
    <location>
        <begin position="14"/>
        <end position="21"/>
    </location>
    <ligand>
        <name>ATP</name>
        <dbReference type="ChEBI" id="CHEBI:30616"/>
    </ligand>
</feature>
<dbReference type="InterPro" id="IPR018022">
    <property type="entry name" value="IPT"/>
</dbReference>
<feature type="binding site" evidence="10">
    <location>
        <begin position="16"/>
        <end position="21"/>
    </location>
    <ligand>
        <name>substrate</name>
    </ligand>
</feature>
<dbReference type="Gene3D" id="1.10.20.140">
    <property type="match status" value="1"/>
</dbReference>
<organism evidence="14 15">
    <name type="scientific">Brevifollis gellanilyticus</name>
    <dbReference type="NCBI Taxonomy" id="748831"/>
    <lineage>
        <taxon>Bacteria</taxon>
        <taxon>Pseudomonadati</taxon>
        <taxon>Verrucomicrobiota</taxon>
        <taxon>Verrucomicrobiia</taxon>
        <taxon>Verrucomicrobiales</taxon>
        <taxon>Verrucomicrobiaceae</taxon>
    </lineage>
</organism>
<evidence type="ECO:0000256" key="12">
    <source>
        <dbReference type="RuleBase" id="RU003784"/>
    </source>
</evidence>
<feature type="site" description="Interaction with substrate tRNA" evidence="10">
    <location>
        <position position="105"/>
    </location>
</feature>
<dbReference type="HAMAP" id="MF_00185">
    <property type="entry name" value="IPP_trans"/>
    <property type="match status" value="1"/>
</dbReference>
<comment type="caution">
    <text evidence="14">The sequence shown here is derived from an EMBL/GenBank/DDBJ whole genome shotgun (WGS) entry which is preliminary data.</text>
</comment>
<evidence type="ECO:0000256" key="8">
    <source>
        <dbReference type="ARBA" id="ARBA00022842"/>
    </source>
</evidence>
<dbReference type="NCBIfam" id="TIGR00174">
    <property type="entry name" value="miaA"/>
    <property type="match status" value="1"/>
</dbReference>
<dbReference type="PANTHER" id="PTHR11088:SF60">
    <property type="entry name" value="TRNA DIMETHYLALLYLTRANSFERASE"/>
    <property type="match status" value="1"/>
</dbReference>
<evidence type="ECO:0000256" key="9">
    <source>
        <dbReference type="ARBA" id="ARBA00049563"/>
    </source>
</evidence>
<keyword evidence="8 10" id="KW-0460">Magnesium</keyword>
<comment type="similarity">
    <text evidence="3 10 13">Belongs to the IPP transferase family.</text>
</comment>
<dbReference type="Proteomes" id="UP000321577">
    <property type="component" value="Unassembled WGS sequence"/>
</dbReference>
<keyword evidence="6 10" id="KW-0547">Nucleotide-binding</keyword>
<dbReference type="AlphaFoldDB" id="A0A512MEI5"/>
<dbReference type="EC" id="2.5.1.75" evidence="10"/>
<evidence type="ECO:0000256" key="3">
    <source>
        <dbReference type="ARBA" id="ARBA00005842"/>
    </source>
</evidence>
<dbReference type="InterPro" id="IPR039657">
    <property type="entry name" value="Dimethylallyltransferase"/>
</dbReference>
<sequence>MNSSPSISPIYITGPTASGKSGVGVGLAERVGGEIVNADAFQLYRGLDLVTAKPSRTERERVPHHLYDVLEAEEHCDAQRYRDLALAVIAEIAGRGRWPIVVGGSGLYIKALSHGLADLPAGDEALRVELRALPLEEKVRRLLELDPEAGGNVPLANPRYVERALEICLLTGQPQSVLRKTFEGVEPWGFGVVLTWEREALYARINQRVLAMLEAGALDEVAAFPGGGGLEKAIGVRDLKAYLAGDCSLSEATEAMQQSTRNYAKRQGTWFRRERWLQTICLDSSSTPESALCQILDLFPCLKTPPSPPIPSTSI</sequence>
<keyword evidence="4 10" id="KW-0808">Transferase</keyword>
<dbReference type="EMBL" id="BKAG01000043">
    <property type="protein sequence ID" value="GEP45155.1"/>
    <property type="molecule type" value="Genomic_DNA"/>
</dbReference>
<evidence type="ECO:0000256" key="2">
    <source>
        <dbReference type="ARBA" id="ARBA00003213"/>
    </source>
</evidence>
<accession>A0A512MEI5</accession>
<evidence type="ECO:0000256" key="5">
    <source>
        <dbReference type="ARBA" id="ARBA00022694"/>
    </source>
</evidence>
<keyword evidence="15" id="KW-1185">Reference proteome</keyword>
<evidence type="ECO:0000256" key="6">
    <source>
        <dbReference type="ARBA" id="ARBA00022741"/>
    </source>
</evidence>
<evidence type="ECO:0000313" key="15">
    <source>
        <dbReference type="Proteomes" id="UP000321577"/>
    </source>
</evidence>
<dbReference type="GO" id="GO:0052381">
    <property type="term" value="F:tRNA dimethylallyltransferase activity"/>
    <property type="evidence" value="ECO:0007669"/>
    <property type="project" value="UniProtKB-UniRule"/>
</dbReference>
<dbReference type="Gene3D" id="3.40.50.300">
    <property type="entry name" value="P-loop containing nucleotide triphosphate hydrolases"/>
    <property type="match status" value="1"/>
</dbReference>
<dbReference type="RefSeq" id="WP_146853781.1">
    <property type="nucleotide sequence ID" value="NZ_BKAG01000043.1"/>
</dbReference>
<dbReference type="OrthoDB" id="9776390at2"/>
<dbReference type="PANTHER" id="PTHR11088">
    <property type="entry name" value="TRNA DIMETHYLALLYLTRANSFERASE"/>
    <property type="match status" value="1"/>
</dbReference>
<dbReference type="Pfam" id="PF01715">
    <property type="entry name" value="IPPT"/>
    <property type="match status" value="1"/>
</dbReference>
<dbReference type="GO" id="GO:0006400">
    <property type="term" value="P:tRNA modification"/>
    <property type="evidence" value="ECO:0007669"/>
    <property type="project" value="TreeGrafter"/>
</dbReference>
<dbReference type="SUPFAM" id="SSF52540">
    <property type="entry name" value="P-loop containing nucleoside triphosphate hydrolases"/>
    <property type="match status" value="1"/>
</dbReference>
<evidence type="ECO:0000256" key="1">
    <source>
        <dbReference type="ARBA" id="ARBA00001946"/>
    </source>
</evidence>
<dbReference type="Gene3D" id="1.10.287.890">
    <property type="entry name" value="Crystal structure of tRNA isopentenylpyrophosphate transferase (bh2366) domain"/>
    <property type="match status" value="1"/>
</dbReference>
<comment type="catalytic activity">
    <reaction evidence="9 10 11">
        <text>adenosine(37) in tRNA + dimethylallyl diphosphate = N(6)-dimethylallyladenosine(37) in tRNA + diphosphate</text>
        <dbReference type="Rhea" id="RHEA:26482"/>
        <dbReference type="Rhea" id="RHEA-COMP:10162"/>
        <dbReference type="Rhea" id="RHEA-COMP:10375"/>
        <dbReference type="ChEBI" id="CHEBI:33019"/>
        <dbReference type="ChEBI" id="CHEBI:57623"/>
        <dbReference type="ChEBI" id="CHEBI:74411"/>
        <dbReference type="ChEBI" id="CHEBI:74415"/>
        <dbReference type="EC" id="2.5.1.75"/>
    </reaction>
</comment>
<reference evidence="14 15" key="1">
    <citation type="submission" date="2019-07" db="EMBL/GenBank/DDBJ databases">
        <title>Whole genome shotgun sequence of Brevifollis gellanilyticus NBRC 108608.</title>
        <authorList>
            <person name="Hosoyama A."/>
            <person name="Uohara A."/>
            <person name="Ohji S."/>
            <person name="Ichikawa N."/>
        </authorList>
    </citation>
    <scope>NUCLEOTIDE SEQUENCE [LARGE SCALE GENOMIC DNA]</scope>
    <source>
        <strain evidence="14 15">NBRC 108608</strain>
    </source>
</reference>
<evidence type="ECO:0000256" key="7">
    <source>
        <dbReference type="ARBA" id="ARBA00022840"/>
    </source>
</evidence>
<dbReference type="InterPro" id="IPR027417">
    <property type="entry name" value="P-loop_NTPase"/>
</dbReference>
<gene>
    <name evidence="10 14" type="primary">miaA</name>
    <name evidence="14" type="ORF">BGE01nite_44460</name>
</gene>
<dbReference type="GO" id="GO:0005524">
    <property type="term" value="F:ATP binding"/>
    <property type="evidence" value="ECO:0007669"/>
    <property type="project" value="UniProtKB-UniRule"/>
</dbReference>
<evidence type="ECO:0000256" key="13">
    <source>
        <dbReference type="RuleBase" id="RU003785"/>
    </source>
</evidence>
<keyword evidence="5 10" id="KW-0819">tRNA processing</keyword>
<comment type="cofactor">
    <cofactor evidence="1 10">
        <name>Mg(2+)</name>
        <dbReference type="ChEBI" id="CHEBI:18420"/>
    </cofactor>
</comment>
<keyword evidence="7 10" id="KW-0067">ATP-binding</keyword>
<feature type="site" description="Interaction with substrate tRNA" evidence="10">
    <location>
        <position position="127"/>
    </location>
</feature>
<comment type="function">
    <text evidence="2 10 12">Catalyzes the transfer of a dimethylallyl group onto the adenine at position 37 in tRNAs that read codons beginning with uridine, leading to the formation of N6-(dimethylallyl)adenosine (i(6)A).</text>
</comment>
<evidence type="ECO:0000313" key="14">
    <source>
        <dbReference type="EMBL" id="GEP45155.1"/>
    </source>
</evidence>
<name>A0A512MEI5_9BACT</name>
<proteinExistence type="inferred from homology"/>
<comment type="subunit">
    <text evidence="10">Monomer.</text>
</comment>
<evidence type="ECO:0000256" key="10">
    <source>
        <dbReference type="HAMAP-Rule" id="MF_00185"/>
    </source>
</evidence>
<evidence type="ECO:0000256" key="11">
    <source>
        <dbReference type="RuleBase" id="RU003783"/>
    </source>
</evidence>
<protein>
    <recommendedName>
        <fullName evidence="10">tRNA dimethylallyltransferase</fullName>
        <ecNumber evidence="10">2.5.1.75</ecNumber>
    </recommendedName>
    <alternativeName>
        <fullName evidence="10">Dimethylallyl diphosphate:tRNA dimethylallyltransferase</fullName>
        <shortName evidence="10">DMAPP:tRNA dimethylallyltransferase</shortName>
        <shortName evidence="10">DMATase</shortName>
    </alternativeName>
    <alternativeName>
        <fullName evidence="10">Isopentenyl-diphosphate:tRNA isopentenyltransferase</fullName>
        <shortName evidence="10">IPP transferase</shortName>
        <shortName evidence="10">IPPT</shortName>
        <shortName evidence="10">IPTase</shortName>
    </alternativeName>
</protein>